<dbReference type="AlphaFoldDB" id="A0A140E3L5"/>
<dbReference type="Proteomes" id="UP000030512">
    <property type="component" value="Chromosome"/>
</dbReference>
<dbReference type="GO" id="GO:0022900">
    <property type="term" value="P:electron transport chain"/>
    <property type="evidence" value="ECO:0007669"/>
    <property type="project" value="InterPro"/>
</dbReference>
<name>A0A140E3L5_9GAMM</name>
<sequence length="191" mass="20646">MFKQSDSRLKLLVGSLASASLLMACNPATTEPAAPPVPFKPVATLQEIMTSIIDPNIDFVWNSVSSVSTASGTEERQPRTDEDWRLLRQHALAVAEAANLLLIEDRPIAAANAVTSSGGAELTPAAIKTLIAEHRQEFVQRAQRLQSTAQGLLVAIDAKNVEELEKAGGEVEQACEQCHSQFWYPGDARPK</sequence>
<dbReference type="SUPFAM" id="SSF47175">
    <property type="entry name" value="Cytochromes"/>
    <property type="match status" value="1"/>
</dbReference>
<accession>A0A140E3L5</accession>
<dbReference type="GO" id="GO:0009055">
    <property type="term" value="F:electron transfer activity"/>
    <property type="evidence" value="ECO:0007669"/>
    <property type="project" value="InterPro"/>
</dbReference>
<keyword evidence="3" id="KW-1185">Reference proteome</keyword>
<dbReference type="KEGG" id="mdn:JT25_000550"/>
<evidence type="ECO:0000313" key="3">
    <source>
        <dbReference type="Proteomes" id="UP000030512"/>
    </source>
</evidence>
<evidence type="ECO:0000256" key="1">
    <source>
        <dbReference type="SAM" id="SignalP"/>
    </source>
</evidence>
<dbReference type="GO" id="GO:0020037">
    <property type="term" value="F:heme binding"/>
    <property type="evidence" value="ECO:0007669"/>
    <property type="project" value="InterPro"/>
</dbReference>
<dbReference type="Pfam" id="PF01322">
    <property type="entry name" value="Cytochrom_C_2"/>
    <property type="match status" value="1"/>
</dbReference>
<dbReference type="Gene3D" id="1.20.120.10">
    <property type="entry name" value="Cytochrome c/b562"/>
    <property type="match status" value="1"/>
</dbReference>
<evidence type="ECO:0008006" key="4">
    <source>
        <dbReference type="Google" id="ProtNLM"/>
    </source>
</evidence>
<evidence type="ECO:0000313" key="2">
    <source>
        <dbReference type="EMBL" id="AMK74989.1"/>
    </source>
</evidence>
<feature type="signal peptide" evidence="1">
    <location>
        <begin position="1"/>
        <end position="24"/>
    </location>
</feature>
<dbReference type="PROSITE" id="PS51257">
    <property type="entry name" value="PROKAR_LIPOPROTEIN"/>
    <property type="match status" value="1"/>
</dbReference>
<keyword evidence="1" id="KW-0732">Signal</keyword>
<reference evidence="2 3" key="1">
    <citation type="journal article" date="2015" name="Environ. Microbiol.">
        <title>Methane oxidation coupled to nitrate reduction under hypoxia by the Gammaproteobacterium Methylomonas denitrificans, sp. nov. type strain FJG1.</title>
        <authorList>
            <person name="Kits K.D."/>
            <person name="Klotz M.G."/>
            <person name="Stein L.Y."/>
        </authorList>
    </citation>
    <scope>NUCLEOTIDE SEQUENCE [LARGE SCALE GENOMIC DNA]</scope>
    <source>
        <strain evidence="2 3">FJG1</strain>
    </source>
</reference>
<proteinExistence type="predicted"/>
<dbReference type="InterPro" id="IPR002321">
    <property type="entry name" value="Cyt_c_II"/>
</dbReference>
<gene>
    <name evidence="2" type="ORF">JT25_000550</name>
</gene>
<protein>
    <recommendedName>
        <fullName evidence="4">Cytochrome C</fullName>
    </recommendedName>
</protein>
<dbReference type="GO" id="GO:0005506">
    <property type="term" value="F:iron ion binding"/>
    <property type="evidence" value="ECO:0007669"/>
    <property type="project" value="InterPro"/>
</dbReference>
<dbReference type="RefSeq" id="WP_052142236.1">
    <property type="nucleotide sequence ID" value="NZ_CP014476.1"/>
</dbReference>
<dbReference type="InterPro" id="IPR010980">
    <property type="entry name" value="Cyt_c/b562"/>
</dbReference>
<organism evidence="2 3">
    <name type="scientific">Methylomonas denitrificans</name>
    <dbReference type="NCBI Taxonomy" id="1538553"/>
    <lineage>
        <taxon>Bacteria</taxon>
        <taxon>Pseudomonadati</taxon>
        <taxon>Pseudomonadota</taxon>
        <taxon>Gammaproteobacteria</taxon>
        <taxon>Methylococcales</taxon>
        <taxon>Methylococcaceae</taxon>
        <taxon>Methylomonas</taxon>
    </lineage>
</organism>
<dbReference type="PROSITE" id="PS51009">
    <property type="entry name" value="CYTCII"/>
    <property type="match status" value="1"/>
</dbReference>
<dbReference type="OrthoDB" id="8537166at2"/>
<feature type="chain" id="PRO_5007302046" description="Cytochrome C" evidence="1">
    <location>
        <begin position="25"/>
        <end position="191"/>
    </location>
</feature>
<dbReference type="EMBL" id="CP014476">
    <property type="protein sequence ID" value="AMK74989.1"/>
    <property type="molecule type" value="Genomic_DNA"/>
</dbReference>
<dbReference type="STRING" id="1538553.JT25_000550"/>